<dbReference type="PROSITE" id="PS50158">
    <property type="entry name" value="ZF_CCHC"/>
    <property type="match status" value="1"/>
</dbReference>
<dbReference type="Gene3D" id="4.10.60.10">
    <property type="entry name" value="Zinc finger, CCHC-type"/>
    <property type="match status" value="1"/>
</dbReference>
<protein>
    <recommendedName>
        <fullName evidence="4">CCHC-type domain-containing protein</fullName>
    </recommendedName>
</protein>
<dbReference type="InterPro" id="IPR036875">
    <property type="entry name" value="Znf_CCHC_sf"/>
</dbReference>
<feature type="domain" description="CCHC-type" evidence="4">
    <location>
        <begin position="113"/>
        <end position="129"/>
    </location>
</feature>
<evidence type="ECO:0000259" key="4">
    <source>
        <dbReference type="PROSITE" id="PS50158"/>
    </source>
</evidence>
<dbReference type="SMART" id="SM00343">
    <property type="entry name" value="ZnF_C2HC"/>
    <property type="match status" value="2"/>
</dbReference>
<keyword evidence="2" id="KW-0863">Zinc-finger</keyword>
<keyword evidence="1" id="KW-0519">Myristate</keyword>
<evidence type="ECO:0000256" key="1">
    <source>
        <dbReference type="ARBA" id="ARBA00022707"/>
    </source>
</evidence>
<keyword evidence="2" id="KW-0479">Metal-binding</keyword>
<reference evidence="5" key="1">
    <citation type="submission" date="2019-10" db="EMBL/GenBank/DDBJ databases">
        <authorList>
            <person name="Soares A.E.R."/>
            <person name="Aleixo A."/>
            <person name="Schneider P."/>
            <person name="Miyaki C.Y."/>
            <person name="Schneider M.P."/>
            <person name="Mello C."/>
            <person name="Vasconcelos A.T.R."/>
        </authorList>
    </citation>
    <scope>NUCLEOTIDE SEQUENCE</scope>
    <source>
        <tissue evidence="5">Muscle</tissue>
    </source>
</reference>
<dbReference type="InterPro" id="IPR008916">
    <property type="entry name" value="Retrov_capsid_C"/>
</dbReference>
<keyword evidence="6" id="KW-1185">Reference proteome</keyword>
<feature type="compositionally biased region" description="Polar residues" evidence="3">
    <location>
        <begin position="179"/>
        <end position="194"/>
    </location>
</feature>
<name>A0ABQ9D8F2_9PASS</name>
<evidence type="ECO:0000256" key="3">
    <source>
        <dbReference type="SAM" id="MobiDB-lite"/>
    </source>
</evidence>
<dbReference type="Gene3D" id="1.10.1200.30">
    <property type="match status" value="1"/>
</dbReference>
<dbReference type="PANTHER" id="PTHR40389:SF2">
    <property type="entry name" value="ENDOGENOUS RETROVIRUS GROUP K MEMBER 24 GAG POLYPROTEIN-RELATED"/>
    <property type="match status" value="1"/>
</dbReference>
<dbReference type="InterPro" id="IPR045345">
    <property type="entry name" value="Gag_p24_C"/>
</dbReference>
<dbReference type="Proteomes" id="UP001145742">
    <property type="component" value="Unassembled WGS sequence"/>
</dbReference>
<organism evidence="5 6">
    <name type="scientific">Willisornis vidua</name>
    <name type="common">Xingu scale-backed antbird</name>
    <dbReference type="NCBI Taxonomy" id="1566151"/>
    <lineage>
        <taxon>Eukaryota</taxon>
        <taxon>Metazoa</taxon>
        <taxon>Chordata</taxon>
        <taxon>Craniata</taxon>
        <taxon>Vertebrata</taxon>
        <taxon>Euteleostomi</taxon>
        <taxon>Archelosauria</taxon>
        <taxon>Archosauria</taxon>
        <taxon>Dinosauria</taxon>
        <taxon>Saurischia</taxon>
        <taxon>Theropoda</taxon>
        <taxon>Coelurosauria</taxon>
        <taxon>Aves</taxon>
        <taxon>Neognathae</taxon>
        <taxon>Neoaves</taxon>
        <taxon>Telluraves</taxon>
        <taxon>Australaves</taxon>
        <taxon>Passeriformes</taxon>
        <taxon>Thamnophilidae</taxon>
        <taxon>Willisornis</taxon>
    </lineage>
</organism>
<dbReference type="Pfam" id="PF00098">
    <property type="entry name" value="zf-CCHC"/>
    <property type="match status" value="1"/>
</dbReference>
<evidence type="ECO:0000313" key="5">
    <source>
        <dbReference type="EMBL" id="KAJ7415493.1"/>
    </source>
</evidence>
<dbReference type="SUPFAM" id="SSF47353">
    <property type="entry name" value="Retrovirus capsid dimerization domain-like"/>
    <property type="match status" value="1"/>
</dbReference>
<keyword evidence="1" id="KW-0449">Lipoprotein</keyword>
<dbReference type="SUPFAM" id="SSF57756">
    <property type="entry name" value="Retrovirus zinc finger-like domains"/>
    <property type="match status" value="2"/>
</dbReference>
<feature type="region of interest" description="Disordered" evidence="3">
    <location>
        <begin position="158"/>
        <end position="229"/>
    </location>
</feature>
<sequence>MQFAEHLKEAIAKETKEKTVQDILSHQLAISNANALCQPVLQALKDLTPLDMVKACKDITGTDKLAYALADAQKSMGNNIGNQLAKSYKHLVKEVAKEVTNALTATMHANKLKCFNCGELGHLKPNCPKLWASKPNPPGWCPKCHKGRHWATECRSHFDHQGRPLTPAPARKAPPSPSGNSTLSAAGSAQTQNAYRAETDGSRLLPMIPEGEPSQVGISWGWQLPNQRA</sequence>
<dbReference type="Pfam" id="PF19317">
    <property type="entry name" value="Gag_p24_C"/>
    <property type="match status" value="1"/>
</dbReference>
<evidence type="ECO:0000256" key="2">
    <source>
        <dbReference type="PROSITE-ProRule" id="PRU00047"/>
    </source>
</evidence>
<keyword evidence="2" id="KW-0862">Zinc</keyword>
<dbReference type="EMBL" id="WHWB01033943">
    <property type="protein sequence ID" value="KAJ7415493.1"/>
    <property type="molecule type" value="Genomic_DNA"/>
</dbReference>
<accession>A0ABQ9D8F2</accession>
<dbReference type="PANTHER" id="PTHR40389">
    <property type="entry name" value="ENDOGENOUS RETROVIRUS GROUP K MEMBER 24 GAG POLYPROTEIN-RELATED"/>
    <property type="match status" value="1"/>
</dbReference>
<dbReference type="InterPro" id="IPR050195">
    <property type="entry name" value="Primate_lentivir_Gag_pol-like"/>
</dbReference>
<proteinExistence type="predicted"/>
<dbReference type="Pfam" id="PF14787">
    <property type="entry name" value="zf-CCHC_5"/>
    <property type="match status" value="1"/>
</dbReference>
<dbReference type="InterPro" id="IPR001878">
    <property type="entry name" value="Znf_CCHC"/>
</dbReference>
<comment type="caution">
    <text evidence="5">The sequence shown here is derived from an EMBL/GenBank/DDBJ whole genome shotgun (WGS) entry which is preliminary data.</text>
</comment>
<evidence type="ECO:0000313" key="6">
    <source>
        <dbReference type="Proteomes" id="UP001145742"/>
    </source>
</evidence>
<gene>
    <name evidence="5" type="ORF">WISP_78092</name>
</gene>